<proteinExistence type="predicted"/>
<dbReference type="SUPFAM" id="SSF56112">
    <property type="entry name" value="Protein kinase-like (PK-like)"/>
    <property type="match status" value="1"/>
</dbReference>
<organism evidence="2 3">
    <name type="scientific">Molorchus minor</name>
    <dbReference type="NCBI Taxonomy" id="1323400"/>
    <lineage>
        <taxon>Eukaryota</taxon>
        <taxon>Metazoa</taxon>
        <taxon>Ecdysozoa</taxon>
        <taxon>Arthropoda</taxon>
        <taxon>Hexapoda</taxon>
        <taxon>Insecta</taxon>
        <taxon>Pterygota</taxon>
        <taxon>Neoptera</taxon>
        <taxon>Endopterygota</taxon>
        <taxon>Coleoptera</taxon>
        <taxon>Polyphaga</taxon>
        <taxon>Cucujiformia</taxon>
        <taxon>Chrysomeloidea</taxon>
        <taxon>Cerambycidae</taxon>
        <taxon>Lamiinae</taxon>
        <taxon>Monochamini</taxon>
        <taxon>Molorchus</taxon>
    </lineage>
</organism>
<dbReference type="Proteomes" id="UP001162164">
    <property type="component" value="Unassembled WGS sequence"/>
</dbReference>
<dbReference type="Gene3D" id="3.90.1200.10">
    <property type="match status" value="1"/>
</dbReference>
<dbReference type="Pfam" id="PF02958">
    <property type="entry name" value="EcKL"/>
    <property type="match status" value="2"/>
</dbReference>
<evidence type="ECO:0000313" key="3">
    <source>
        <dbReference type="Proteomes" id="UP001162164"/>
    </source>
</evidence>
<name>A0ABQ9JUT3_9CUCU</name>
<reference evidence="2" key="1">
    <citation type="journal article" date="2023" name="Insect Mol. Biol.">
        <title>Genome sequencing provides insights into the evolution of gene families encoding plant cell wall-degrading enzymes in longhorned beetles.</title>
        <authorList>
            <person name="Shin N.R."/>
            <person name="Okamura Y."/>
            <person name="Kirsch R."/>
            <person name="Pauchet Y."/>
        </authorList>
    </citation>
    <scope>NUCLEOTIDE SEQUENCE</scope>
    <source>
        <strain evidence="2">MMC_N1</strain>
    </source>
</reference>
<evidence type="ECO:0000259" key="1">
    <source>
        <dbReference type="SMART" id="SM00587"/>
    </source>
</evidence>
<feature type="domain" description="CHK kinase-like" evidence="1">
    <location>
        <begin position="1"/>
        <end position="255"/>
    </location>
</feature>
<dbReference type="InterPro" id="IPR004119">
    <property type="entry name" value="EcKL"/>
</dbReference>
<evidence type="ECO:0000313" key="2">
    <source>
        <dbReference type="EMBL" id="KAJ8981814.1"/>
    </source>
</evidence>
<gene>
    <name evidence="2" type="ORF">NQ317_007400</name>
</gene>
<dbReference type="SMART" id="SM00587">
    <property type="entry name" value="CHK"/>
    <property type="match status" value="1"/>
</dbReference>
<dbReference type="PANTHER" id="PTHR11012:SF30">
    <property type="entry name" value="PROTEIN KINASE-LIKE DOMAIN-CONTAINING"/>
    <property type="match status" value="1"/>
</dbReference>
<sequence>MKEIGYELWDRKIPMTPDHAELVLKEYAKFHAVSLAMREKRPVHFEELTKDLGNVFQDAPPEKSLKMIMSAVEGGLEAVKGNQVATEALERYALVAEKFWLEDMKNLDEPLVVLHGDCWCNNFLFKNEVFYNLLKIIVSDRLCEIALGALPCVCRKLQVAQNEHPQPENRILKIARYSYVSTINRYTKFVLAHFKDQDSNKPTKLCVIDWQLCSKGSPVQDLAYFLFTCCPKEILTDYRKYLKIYHDCVCQNLKNFNCDPEEILPFSSLERLWQKYAKFGIHMALMIIKLMLGETGEVPNFAEIVDSGKDIMTGLNIEIRRSDDYSRRISDILSVSSENDLI</sequence>
<dbReference type="InterPro" id="IPR011009">
    <property type="entry name" value="Kinase-like_dom_sf"/>
</dbReference>
<comment type="caution">
    <text evidence="2">The sequence shown here is derived from an EMBL/GenBank/DDBJ whole genome shotgun (WGS) entry which is preliminary data.</text>
</comment>
<dbReference type="PANTHER" id="PTHR11012">
    <property type="entry name" value="PROTEIN KINASE-LIKE DOMAIN-CONTAINING"/>
    <property type="match status" value="1"/>
</dbReference>
<keyword evidence="3" id="KW-1185">Reference proteome</keyword>
<protein>
    <recommendedName>
        <fullName evidence="1">CHK kinase-like domain-containing protein</fullName>
    </recommendedName>
</protein>
<dbReference type="EMBL" id="JAPWTJ010000162">
    <property type="protein sequence ID" value="KAJ8981814.1"/>
    <property type="molecule type" value="Genomic_DNA"/>
</dbReference>
<accession>A0ABQ9JUT3</accession>
<dbReference type="InterPro" id="IPR015897">
    <property type="entry name" value="CHK_kinase-like"/>
</dbReference>